<reference evidence="2" key="1">
    <citation type="submission" date="2018-06" db="EMBL/GenBank/DDBJ databases">
        <authorList>
            <person name="Zhirakovskaya E."/>
        </authorList>
    </citation>
    <scope>NUCLEOTIDE SEQUENCE</scope>
</reference>
<sequence>MNQRRDHSRVDAKIPLSARLLPDREIPGAVSRVGDSDSVITEFPIPPDIPNKVLNDWMKMINAKLDALLKVHSRQSEGLPSLPMTSVNISAGGVRFRSTSDYDQGDIIEIKMTLPLEPPVFFSMIADVIRVDAYTVATKFINTSESVRSKIADFVFHREREIMISKRESM</sequence>
<dbReference type="Gene3D" id="2.40.10.220">
    <property type="entry name" value="predicted glycosyltransferase like domains"/>
    <property type="match status" value="1"/>
</dbReference>
<protein>
    <recommendedName>
        <fullName evidence="1">PilZ domain-containing protein</fullName>
    </recommendedName>
</protein>
<evidence type="ECO:0000259" key="1">
    <source>
        <dbReference type="Pfam" id="PF07238"/>
    </source>
</evidence>
<dbReference type="InterPro" id="IPR009875">
    <property type="entry name" value="PilZ_domain"/>
</dbReference>
<evidence type="ECO:0000313" key="2">
    <source>
        <dbReference type="EMBL" id="VAX16332.1"/>
    </source>
</evidence>
<dbReference type="EMBL" id="UOGA01000063">
    <property type="protein sequence ID" value="VAX16332.1"/>
    <property type="molecule type" value="Genomic_DNA"/>
</dbReference>
<dbReference type="Pfam" id="PF07238">
    <property type="entry name" value="PilZ"/>
    <property type="match status" value="1"/>
</dbReference>
<organism evidence="2">
    <name type="scientific">hydrothermal vent metagenome</name>
    <dbReference type="NCBI Taxonomy" id="652676"/>
    <lineage>
        <taxon>unclassified sequences</taxon>
        <taxon>metagenomes</taxon>
        <taxon>ecological metagenomes</taxon>
    </lineage>
</organism>
<name>A0A3B1BJN4_9ZZZZ</name>
<dbReference type="GO" id="GO:0035438">
    <property type="term" value="F:cyclic-di-GMP binding"/>
    <property type="evidence" value="ECO:0007669"/>
    <property type="project" value="InterPro"/>
</dbReference>
<accession>A0A3B1BJN4</accession>
<dbReference type="AlphaFoldDB" id="A0A3B1BJN4"/>
<proteinExistence type="predicted"/>
<gene>
    <name evidence="2" type="ORF">MNBD_NITROSPINAE04-1727</name>
</gene>
<feature type="domain" description="PilZ" evidence="1">
    <location>
        <begin position="79"/>
        <end position="156"/>
    </location>
</feature>